<keyword evidence="1" id="KW-1133">Transmembrane helix</keyword>
<evidence type="ECO:0000256" key="1">
    <source>
        <dbReference type="SAM" id="Phobius"/>
    </source>
</evidence>
<protein>
    <submittedName>
        <fullName evidence="2">Uncharacterized protein</fullName>
    </submittedName>
</protein>
<dbReference type="EMBL" id="AWUE01016247">
    <property type="protein sequence ID" value="OMO93639.1"/>
    <property type="molecule type" value="Genomic_DNA"/>
</dbReference>
<reference evidence="3" key="1">
    <citation type="submission" date="2013-09" db="EMBL/GenBank/DDBJ databases">
        <title>Corchorus olitorius genome sequencing.</title>
        <authorList>
            <person name="Alam M."/>
            <person name="Haque M.S."/>
            <person name="Islam M.S."/>
            <person name="Emdad E.M."/>
            <person name="Islam M.M."/>
            <person name="Ahmed B."/>
            <person name="Halim A."/>
            <person name="Hossen Q.M.M."/>
            <person name="Hossain M.Z."/>
            <person name="Ahmed R."/>
            <person name="Khan M.M."/>
            <person name="Islam R."/>
            <person name="Rashid M.M."/>
            <person name="Khan S.A."/>
            <person name="Rahman M.S."/>
            <person name="Alam M."/>
            <person name="Yahiya A.S."/>
            <person name="Khan M.S."/>
            <person name="Azam M.S."/>
            <person name="Haque T."/>
            <person name="Lashkar M.Z.H."/>
            <person name="Akhand A.I."/>
            <person name="Morshed G."/>
            <person name="Roy S."/>
            <person name="Uddin K.S."/>
            <person name="Rabeya T."/>
            <person name="Hossain A.S."/>
            <person name="Chowdhury A."/>
            <person name="Snigdha A.R."/>
            <person name="Mortoza M.S."/>
            <person name="Matin S.A."/>
            <person name="Hoque S.M.E."/>
            <person name="Islam M.K."/>
            <person name="Roy D.K."/>
            <person name="Haider R."/>
            <person name="Moosa M.M."/>
            <person name="Elias S.M."/>
            <person name="Hasan A.M."/>
            <person name="Jahan S."/>
            <person name="Shafiuddin M."/>
            <person name="Mahmood N."/>
            <person name="Shommy N.S."/>
        </authorList>
    </citation>
    <scope>NUCLEOTIDE SEQUENCE [LARGE SCALE GENOMIC DNA]</scope>
    <source>
        <strain evidence="3">cv. O-4</strain>
    </source>
</reference>
<evidence type="ECO:0000313" key="3">
    <source>
        <dbReference type="Proteomes" id="UP000187203"/>
    </source>
</evidence>
<organism evidence="2 3">
    <name type="scientific">Corchorus olitorius</name>
    <dbReference type="NCBI Taxonomy" id="93759"/>
    <lineage>
        <taxon>Eukaryota</taxon>
        <taxon>Viridiplantae</taxon>
        <taxon>Streptophyta</taxon>
        <taxon>Embryophyta</taxon>
        <taxon>Tracheophyta</taxon>
        <taxon>Spermatophyta</taxon>
        <taxon>Magnoliopsida</taxon>
        <taxon>eudicotyledons</taxon>
        <taxon>Gunneridae</taxon>
        <taxon>Pentapetalae</taxon>
        <taxon>rosids</taxon>
        <taxon>malvids</taxon>
        <taxon>Malvales</taxon>
        <taxon>Malvaceae</taxon>
        <taxon>Grewioideae</taxon>
        <taxon>Apeibeae</taxon>
        <taxon>Corchorus</taxon>
    </lineage>
</organism>
<accession>A0A1R3JFN0</accession>
<keyword evidence="1" id="KW-0472">Membrane</keyword>
<name>A0A1R3JFN0_9ROSI</name>
<comment type="caution">
    <text evidence="2">The sequence shown here is derived from an EMBL/GenBank/DDBJ whole genome shotgun (WGS) entry which is preliminary data.</text>
</comment>
<proteinExistence type="predicted"/>
<gene>
    <name evidence="2" type="ORF">COLO4_16763</name>
</gene>
<evidence type="ECO:0000313" key="2">
    <source>
        <dbReference type="EMBL" id="OMO93639.1"/>
    </source>
</evidence>
<feature type="transmembrane region" description="Helical" evidence="1">
    <location>
        <begin position="12"/>
        <end position="29"/>
    </location>
</feature>
<dbReference type="Proteomes" id="UP000187203">
    <property type="component" value="Unassembled WGS sequence"/>
</dbReference>
<sequence length="31" mass="3154">MDAGCRSDGRRTHNIVGICIGGGVVGAIVRL</sequence>
<dbReference type="AlphaFoldDB" id="A0A1R3JFN0"/>
<keyword evidence="3" id="KW-1185">Reference proteome</keyword>
<keyword evidence="1" id="KW-0812">Transmembrane</keyword>